<organism evidence="2 3">
    <name type="scientific">Rhynchophorus ferrugineus</name>
    <name type="common">Red palm weevil</name>
    <name type="synonym">Curculio ferrugineus</name>
    <dbReference type="NCBI Taxonomy" id="354439"/>
    <lineage>
        <taxon>Eukaryota</taxon>
        <taxon>Metazoa</taxon>
        <taxon>Ecdysozoa</taxon>
        <taxon>Arthropoda</taxon>
        <taxon>Hexapoda</taxon>
        <taxon>Insecta</taxon>
        <taxon>Pterygota</taxon>
        <taxon>Neoptera</taxon>
        <taxon>Endopterygota</taxon>
        <taxon>Coleoptera</taxon>
        <taxon>Polyphaga</taxon>
        <taxon>Cucujiformia</taxon>
        <taxon>Curculionidae</taxon>
        <taxon>Dryophthorinae</taxon>
        <taxon>Rhynchophorus</taxon>
    </lineage>
</organism>
<keyword evidence="3" id="KW-1185">Reference proteome</keyword>
<proteinExistence type="predicted"/>
<evidence type="ECO:0000256" key="1">
    <source>
        <dbReference type="SAM" id="MobiDB-lite"/>
    </source>
</evidence>
<name>A0A834IGD1_RHYFE</name>
<protein>
    <submittedName>
        <fullName evidence="2">Uncharacterized protein</fullName>
    </submittedName>
</protein>
<feature type="compositionally biased region" description="Basic and acidic residues" evidence="1">
    <location>
        <begin position="58"/>
        <end position="78"/>
    </location>
</feature>
<feature type="region of interest" description="Disordered" evidence="1">
    <location>
        <begin position="58"/>
        <end position="81"/>
    </location>
</feature>
<dbReference type="EMBL" id="JAACXV010000397">
    <property type="protein sequence ID" value="KAF7278526.1"/>
    <property type="molecule type" value="Genomic_DNA"/>
</dbReference>
<gene>
    <name evidence="2" type="ORF">GWI33_008230</name>
</gene>
<sequence>MKREKPLSELKIFALTAGGNCSDKRELNVEGFAFGIGLGLFEEGPGFLKKNIAETIPKRSENKRASEGDGGEYLRRQTEGGGKIRKSRLFPRGFINFYLESIKPWADIQNVPERNVPLIQLFIALINWRRGQLADWTLPISFWFSF</sequence>
<accession>A0A834IGD1</accession>
<dbReference type="Proteomes" id="UP000625711">
    <property type="component" value="Unassembled WGS sequence"/>
</dbReference>
<evidence type="ECO:0000313" key="3">
    <source>
        <dbReference type="Proteomes" id="UP000625711"/>
    </source>
</evidence>
<reference evidence="2" key="1">
    <citation type="submission" date="2020-08" db="EMBL/GenBank/DDBJ databases">
        <title>Genome sequencing and assembly of the red palm weevil Rhynchophorus ferrugineus.</title>
        <authorList>
            <person name="Dias G.B."/>
            <person name="Bergman C.M."/>
            <person name="Manee M."/>
        </authorList>
    </citation>
    <scope>NUCLEOTIDE SEQUENCE</scope>
    <source>
        <strain evidence="2">AA-2017</strain>
        <tissue evidence="2">Whole larva</tissue>
    </source>
</reference>
<comment type="caution">
    <text evidence="2">The sequence shown here is derived from an EMBL/GenBank/DDBJ whole genome shotgun (WGS) entry which is preliminary data.</text>
</comment>
<dbReference type="AlphaFoldDB" id="A0A834IGD1"/>
<evidence type="ECO:0000313" key="2">
    <source>
        <dbReference type="EMBL" id="KAF7278526.1"/>
    </source>
</evidence>